<protein>
    <recommendedName>
        <fullName evidence="7">RRM domain-containing protein</fullName>
    </recommendedName>
</protein>
<dbReference type="STRING" id="946362.F2UHQ9"/>
<dbReference type="PROSITE" id="PS50102">
    <property type="entry name" value="RRM"/>
    <property type="match status" value="1"/>
</dbReference>
<evidence type="ECO:0000256" key="4">
    <source>
        <dbReference type="ARBA" id="ARBA00023242"/>
    </source>
</evidence>
<dbReference type="GO" id="GO:0000447">
    <property type="term" value="P:endonucleolytic cleavage in ITS1 to separate SSU-rRNA from 5.8S rRNA and LSU-rRNA from tricistronic rRNA transcript (SSU-rRNA, 5.8S rRNA, LSU-rRNA)"/>
    <property type="evidence" value="ECO:0007669"/>
    <property type="project" value="TreeGrafter"/>
</dbReference>
<dbReference type="AlphaFoldDB" id="F2UHQ9"/>
<evidence type="ECO:0000256" key="3">
    <source>
        <dbReference type="ARBA" id="ARBA00022884"/>
    </source>
</evidence>
<dbReference type="InterPro" id="IPR039119">
    <property type="entry name" value="ABT1/Esf2"/>
</dbReference>
<dbReference type="KEGG" id="sre:PTSG_08008"/>
<evidence type="ECO:0000259" key="7">
    <source>
        <dbReference type="PROSITE" id="PS50102"/>
    </source>
</evidence>
<dbReference type="OMA" id="TRKHNDF"/>
<evidence type="ECO:0000256" key="5">
    <source>
        <dbReference type="PROSITE-ProRule" id="PRU00176"/>
    </source>
</evidence>
<dbReference type="GO" id="GO:0034462">
    <property type="term" value="P:small-subunit processome assembly"/>
    <property type="evidence" value="ECO:0007669"/>
    <property type="project" value="TreeGrafter"/>
</dbReference>
<gene>
    <name evidence="8" type="ORF">PTSG_08008</name>
</gene>
<name>F2UHQ9_SALR5</name>
<accession>F2UHQ9</accession>
<feature type="domain" description="RRM" evidence="7">
    <location>
        <begin position="148"/>
        <end position="230"/>
    </location>
</feature>
<dbReference type="GO" id="GO:0000480">
    <property type="term" value="P:endonucleolytic cleavage in 5'-ETS of tricistronic rRNA transcript (SSU-rRNA, 5.8S rRNA, LSU-rRNA)"/>
    <property type="evidence" value="ECO:0007669"/>
    <property type="project" value="TreeGrafter"/>
</dbReference>
<dbReference type="GO" id="GO:0005730">
    <property type="term" value="C:nucleolus"/>
    <property type="evidence" value="ECO:0007669"/>
    <property type="project" value="UniProtKB-SubCell"/>
</dbReference>
<dbReference type="Gene3D" id="3.30.70.330">
    <property type="match status" value="1"/>
</dbReference>
<evidence type="ECO:0000256" key="6">
    <source>
        <dbReference type="SAM" id="MobiDB-lite"/>
    </source>
</evidence>
<dbReference type="InterPro" id="IPR000504">
    <property type="entry name" value="RRM_dom"/>
</dbReference>
<keyword evidence="3 5" id="KW-0694">RNA-binding</keyword>
<sequence>MAAGHKMKKAGRSTAKRRKEEEVQEEEEVKEDVLDTRESNTMTREEEEGDNEEAQSADDEDDDKGDDEDDVDEEDDGEDSNNEEEDEDGEDDEEDDNDDEEDDKGEETADGEGNGKTEANNEDLGGGLFRNTTLSSTTSKDGKKHERGIIYLSTIPPYMKPAKLRHIMSKFGEVDRIFLQPEDPKIRKRRMERGGSKKTNFSEGWVEFIKKKTAKKVAAMLNGSLVGGKKNNFHHDFLWNMKYLPKFKWHHLQERMEYEKASRRYRLRAEMARMQQQTTAYLQQVHAAKRLSRAIARGVAQHDAKKTSSSSSSSSSRRERGRSYRFRQREPITKRAKTDDE</sequence>
<dbReference type="GO" id="GO:0000472">
    <property type="term" value="P:endonucleolytic cleavage to generate mature 5'-end of SSU-rRNA from (SSU-rRNA, 5.8S rRNA, LSU-rRNA)"/>
    <property type="evidence" value="ECO:0007669"/>
    <property type="project" value="TreeGrafter"/>
</dbReference>
<feature type="region of interest" description="Disordered" evidence="6">
    <location>
        <begin position="1"/>
        <end position="144"/>
    </location>
</feature>
<organism evidence="9">
    <name type="scientific">Salpingoeca rosetta (strain ATCC 50818 / BSB-021)</name>
    <dbReference type="NCBI Taxonomy" id="946362"/>
    <lineage>
        <taxon>Eukaryota</taxon>
        <taxon>Choanoflagellata</taxon>
        <taxon>Craspedida</taxon>
        <taxon>Salpingoecidae</taxon>
        <taxon>Salpingoeca</taxon>
    </lineage>
</organism>
<dbReference type="GO" id="GO:0003723">
    <property type="term" value="F:RNA binding"/>
    <property type="evidence" value="ECO:0007669"/>
    <property type="project" value="UniProtKB-UniRule"/>
</dbReference>
<dbReference type="PANTHER" id="PTHR12311">
    <property type="entry name" value="ACTIVATOR OF BASAL TRANSCRIPTION 1"/>
    <property type="match status" value="1"/>
</dbReference>
<dbReference type="EMBL" id="GL832975">
    <property type="protein sequence ID" value="EGD76658.1"/>
    <property type="molecule type" value="Genomic_DNA"/>
</dbReference>
<reference evidence="8" key="1">
    <citation type="submission" date="2009-08" db="EMBL/GenBank/DDBJ databases">
        <title>Annotation of Salpingoeca rosetta.</title>
        <authorList>
            <consortium name="The Broad Institute Genome Sequencing Platform"/>
            <person name="Russ C."/>
            <person name="Cuomo C."/>
            <person name="Burger G."/>
            <person name="Gray M.W."/>
            <person name="Holland P.W.H."/>
            <person name="King N."/>
            <person name="Lang F.B.F."/>
            <person name="Roger A.J."/>
            <person name="Ruiz-Trillo I."/>
            <person name="Young S.K."/>
            <person name="Zeng Q."/>
            <person name="Gargeya S."/>
            <person name="Alvarado L."/>
            <person name="Berlin A."/>
            <person name="Chapman S.B."/>
            <person name="Chen Z."/>
            <person name="Freedman E."/>
            <person name="Gellesch M."/>
            <person name="Goldberg J."/>
            <person name="Griggs A."/>
            <person name="Gujja S."/>
            <person name="Heilman E."/>
            <person name="Heiman D."/>
            <person name="Howarth C."/>
            <person name="Mehta T."/>
            <person name="Neiman D."/>
            <person name="Pearson M."/>
            <person name="Roberts A."/>
            <person name="Saif S."/>
            <person name="Shea T."/>
            <person name="Shenoy N."/>
            <person name="Sisk P."/>
            <person name="Stolte C."/>
            <person name="Sykes S."/>
            <person name="White J."/>
            <person name="Yandava C."/>
            <person name="Haas B."/>
            <person name="Nusbaum C."/>
            <person name="Birren B."/>
        </authorList>
    </citation>
    <scope>NUCLEOTIDE SEQUENCE [LARGE SCALE GENOMIC DNA]</scope>
    <source>
        <strain evidence="8">ATCC 50818</strain>
    </source>
</reference>
<feature type="compositionally biased region" description="Polar residues" evidence="6">
    <location>
        <begin position="130"/>
        <end position="139"/>
    </location>
</feature>
<dbReference type="CDD" id="cd12263">
    <property type="entry name" value="RRM_ABT1_like"/>
    <property type="match status" value="1"/>
</dbReference>
<feature type="compositionally biased region" description="Acidic residues" evidence="6">
    <location>
        <begin position="45"/>
        <end position="110"/>
    </location>
</feature>
<comment type="subcellular location">
    <subcellularLocation>
        <location evidence="1">Nucleus</location>
        <location evidence="1">Nucleolus</location>
    </subcellularLocation>
</comment>
<keyword evidence="9" id="KW-1185">Reference proteome</keyword>
<dbReference type="GeneID" id="16071583"/>
<dbReference type="InterPro" id="IPR035979">
    <property type="entry name" value="RBD_domain_sf"/>
</dbReference>
<dbReference type="RefSeq" id="XP_004991030.1">
    <property type="nucleotide sequence ID" value="XM_004990973.1"/>
</dbReference>
<dbReference type="Proteomes" id="UP000007799">
    <property type="component" value="Unassembled WGS sequence"/>
</dbReference>
<dbReference type="SUPFAM" id="SSF54928">
    <property type="entry name" value="RNA-binding domain, RBD"/>
    <property type="match status" value="1"/>
</dbReference>
<evidence type="ECO:0000256" key="1">
    <source>
        <dbReference type="ARBA" id="ARBA00004604"/>
    </source>
</evidence>
<feature type="compositionally biased region" description="Basic and acidic residues" evidence="6">
    <location>
        <begin position="316"/>
        <end position="341"/>
    </location>
</feature>
<evidence type="ECO:0000313" key="9">
    <source>
        <dbReference type="Proteomes" id="UP000007799"/>
    </source>
</evidence>
<dbReference type="InParanoid" id="F2UHQ9"/>
<dbReference type="InterPro" id="IPR034353">
    <property type="entry name" value="ABT1/ESF2_RRM"/>
</dbReference>
<proteinExistence type="inferred from homology"/>
<feature type="compositionally biased region" description="Basic residues" evidence="6">
    <location>
        <begin position="1"/>
        <end position="17"/>
    </location>
</feature>
<comment type="similarity">
    <text evidence="2">Belongs to the ESF2/ABP1 family.</text>
</comment>
<dbReference type="OrthoDB" id="287393at2759"/>
<dbReference type="InterPro" id="IPR012677">
    <property type="entry name" value="Nucleotide-bd_a/b_plait_sf"/>
</dbReference>
<evidence type="ECO:0000313" key="8">
    <source>
        <dbReference type="EMBL" id="EGD76658.1"/>
    </source>
</evidence>
<dbReference type="eggNOG" id="KOG3152">
    <property type="taxonomic scope" value="Eukaryota"/>
</dbReference>
<dbReference type="PANTHER" id="PTHR12311:SF7">
    <property type="entry name" value="ACTIVATOR OF BASAL TRANSCRIPTION 1"/>
    <property type="match status" value="1"/>
</dbReference>
<feature type="region of interest" description="Disordered" evidence="6">
    <location>
        <begin position="296"/>
        <end position="341"/>
    </location>
</feature>
<evidence type="ECO:0000256" key="2">
    <source>
        <dbReference type="ARBA" id="ARBA00005819"/>
    </source>
</evidence>
<keyword evidence="4" id="KW-0539">Nucleus</keyword>